<dbReference type="Gene3D" id="1.10.10.10">
    <property type="entry name" value="Winged helix-like DNA-binding domain superfamily/Winged helix DNA-binding domain"/>
    <property type="match status" value="1"/>
</dbReference>
<feature type="domain" description="Methylated-DNA-[protein]-cysteine S-methyltransferase DNA binding" evidence="7">
    <location>
        <begin position="6"/>
        <end position="87"/>
    </location>
</feature>
<dbReference type="PANTHER" id="PTHR42942:SF1">
    <property type="entry name" value="ALKYLTRANSFERASE-LIKE PROTEIN 1"/>
    <property type="match status" value="1"/>
</dbReference>
<dbReference type="EC" id="2.1.1.63" evidence="8"/>
<evidence type="ECO:0000256" key="6">
    <source>
        <dbReference type="ARBA" id="ARBA00049348"/>
    </source>
</evidence>
<dbReference type="InterPro" id="IPR036388">
    <property type="entry name" value="WH-like_DNA-bd_sf"/>
</dbReference>
<dbReference type="RefSeq" id="WP_342758960.1">
    <property type="nucleotide sequence ID" value="NZ_CP146256.1"/>
</dbReference>
<protein>
    <submittedName>
        <fullName evidence="8">Methylated-DNA--[protein]-cysteine S-methyltransferase</fullName>
        <ecNumber evidence="8">2.1.1.63</ecNumber>
    </submittedName>
</protein>
<evidence type="ECO:0000256" key="3">
    <source>
        <dbReference type="ARBA" id="ARBA00022679"/>
    </source>
</evidence>
<dbReference type="Pfam" id="PF01035">
    <property type="entry name" value="DNA_binding_1"/>
    <property type="match status" value="1"/>
</dbReference>
<keyword evidence="4" id="KW-0227">DNA damage</keyword>
<evidence type="ECO:0000256" key="4">
    <source>
        <dbReference type="ARBA" id="ARBA00022763"/>
    </source>
</evidence>
<dbReference type="PANTHER" id="PTHR42942">
    <property type="entry name" value="6-O-METHYLGUANINE DNA METHYLTRANSFERASE"/>
    <property type="match status" value="1"/>
</dbReference>
<evidence type="ECO:0000256" key="5">
    <source>
        <dbReference type="ARBA" id="ARBA00023204"/>
    </source>
</evidence>
<dbReference type="InterPro" id="IPR052520">
    <property type="entry name" value="ATL_DNA_repair"/>
</dbReference>
<dbReference type="GO" id="GO:0032259">
    <property type="term" value="P:methylation"/>
    <property type="evidence" value="ECO:0007669"/>
    <property type="project" value="UniProtKB-KW"/>
</dbReference>
<dbReference type="Proteomes" id="UP001451571">
    <property type="component" value="Chromosome"/>
</dbReference>
<dbReference type="GO" id="GO:0003908">
    <property type="term" value="F:methylated-DNA-[protein]-cysteine S-methyltransferase activity"/>
    <property type="evidence" value="ECO:0007669"/>
    <property type="project" value="UniProtKB-EC"/>
</dbReference>
<keyword evidence="3 8" id="KW-0808">Transferase</keyword>
<keyword evidence="5" id="KW-0234">DNA repair</keyword>
<dbReference type="NCBIfam" id="TIGR00589">
    <property type="entry name" value="ogt"/>
    <property type="match status" value="1"/>
</dbReference>
<proteinExistence type="predicted"/>
<accession>A0ABZ3EYQ2</accession>
<keyword evidence="2 8" id="KW-0489">Methyltransferase</keyword>
<sequence>MAYSELYQKIYEVVAKIPEGRVATYGQIAWLVGKPRAPRIIGYAMNRAPAELELPCHRVVNRLGEMAPLHAFGGQDFQRFMLEEEGVIFLENGCIDLEKSQWRPESEKISQSEETIRDFGI</sequence>
<dbReference type="InterPro" id="IPR014048">
    <property type="entry name" value="MethylDNA_cys_MeTrfase_DNA-bd"/>
</dbReference>
<evidence type="ECO:0000256" key="2">
    <source>
        <dbReference type="ARBA" id="ARBA00022603"/>
    </source>
</evidence>
<dbReference type="EMBL" id="CP146256">
    <property type="protein sequence ID" value="XAH75399.1"/>
    <property type="molecule type" value="Genomic_DNA"/>
</dbReference>
<gene>
    <name evidence="8" type="ORF">V6984_06485</name>
</gene>
<dbReference type="SUPFAM" id="SSF46767">
    <property type="entry name" value="Methylated DNA-protein cysteine methyltransferase, C-terminal domain"/>
    <property type="match status" value="1"/>
</dbReference>
<evidence type="ECO:0000313" key="8">
    <source>
        <dbReference type="EMBL" id="XAH75399.1"/>
    </source>
</evidence>
<dbReference type="InterPro" id="IPR036217">
    <property type="entry name" value="MethylDNA_cys_MeTrfase_DNAb"/>
</dbReference>
<comment type="catalytic activity">
    <reaction evidence="1">
        <text>a 4-O-methyl-thymidine in DNA + L-cysteinyl-[protein] = a thymidine in DNA + S-methyl-L-cysteinyl-[protein]</text>
        <dbReference type="Rhea" id="RHEA:53428"/>
        <dbReference type="Rhea" id="RHEA-COMP:10131"/>
        <dbReference type="Rhea" id="RHEA-COMP:10132"/>
        <dbReference type="Rhea" id="RHEA-COMP:13555"/>
        <dbReference type="Rhea" id="RHEA-COMP:13556"/>
        <dbReference type="ChEBI" id="CHEBI:29950"/>
        <dbReference type="ChEBI" id="CHEBI:82612"/>
        <dbReference type="ChEBI" id="CHEBI:137386"/>
        <dbReference type="ChEBI" id="CHEBI:137387"/>
        <dbReference type="EC" id="2.1.1.63"/>
    </reaction>
</comment>
<reference evidence="8 9" key="1">
    <citation type="submission" date="2024-02" db="EMBL/GenBank/DDBJ databases">
        <title>Bacterial strain from lacustrine sediment.</title>
        <authorList>
            <person name="Petit C."/>
            <person name="Fadhlaoui K."/>
        </authorList>
    </citation>
    <scope>NUCLEOTIDE SEQUENCE [LARGE SCALE GENOMIC DNA]</scope>
    <source>
        <strain evidence="8 9">IPX-CK</strain>
    </source>
</reference>
<dbReference type="InterPro" id="IPR001497">
    <property type="entry name" value="MethylDNA_cys_MeTrfase_AS"/>
</dbReference>
<dbReference type="CDD" id="cd06445">
    <property type="entry name" value="ATase"/>
    <property type="match status" value="1"/>
</dbReference>
<keyword evidence="9" id="KW-1185">Reference proteome</keyword>
<organism evidence="8 9">
    <name type="scientific">Kineothrix sedimenti</name>
    <dbReference type="NCBI Taxonomy" id="3123317"/>
    <lineage>
        <taxon>Bacteria</taxon>
        <taxon>Bacillati</taxon>
        <taxon>Bacillota</taxon>
        <taxon>Clostridia</taxon>
        <taxon>Lachnospirales</taxon>
        <taxon>Lachnospiraceae</taxon>
        <taxon>Kineothrix</taxon>
    </lineage>
</organism>
<dbReference type="PROSITE" id="PS00374">
    <property type="entry name" value="MGMT"/>
    <property type="match status" value="1"/>
</dbReference>
<comment type="catalytic activity">
    <reaction evidence="6">
        <text>a 6-O-methyl-2'-deoxyguanosine in DNA + L-cysteinyl-[protein] = S-methyl-L-cysteinyl-[protein] + a 2'-deoxyguanosine in DNA</text>
        <dbReference type="Rhea" id="RHEA:24000"/>
        <dbReference type="Rhea" id="RHEA-COMP:10131"/>
        <dbReference type="Rhea" id="RHEA-COMP:10132"/>
        <dbReference type="Rhea" id="RHEA-COMP:11367"/>
        <dbReference type="Rhea" id="RHEA-COMP:11368"/>
        <dbReference type="ChEBI" id="CHEBI:29950"/>
        <dbReference type="ChEBI" id="CHEBI:82612"/>
        <dbReference type="ChEBI" id="CHEBI:85445"/>
        <dbReference type="ChEBI" id="CHEBI:85448"/>
        <dbReference type="EC" id="2.1.1.63"/>
    </reaction>
</comment>
<evidence type="ECO:0000313" key="9">
    <source>
        <dbReference type="Proteomes" id="UP001451571"/>
    </source>
</evidence>
<evidence type="ECO:0000259" key="7">
    <source>
        <dbReference type="Pfam" id="PF01035"/>
    </source>
</evidence>
<evidence type="ECO:0000256" key="1">
    <source>
        <dbReference type="ARBA" id="ARBA00001286"/>
    </source>
</evidence>
<name>A0ABZ3EYQ2_9FIRM</name>